<comment type="caution">
    <text evidence="1">The sequence shown here is derived from an EMBL/GenBank/DDBJ whole genome shotgun (WGS) entry which is preliminary data.</text>
</comment>
<evidence type="ECO:0008006" key="3">
    <source>
        <dbReference type="Google" id="ProtNLM"/>
    </source>
</evidence>
<evidence type="ECO:0000313" key="1">
    <source>
        <dbReference type="EMBL" id="MBE9665645.1"/>
    </source>
</evidence>
<dbReference type="EMBL" id="JADFFM010000001">
    <property type="protein sequence ID" value="MBE9665645.1"/>
    <property type="molecule type" value="Genomic_DNA"/>
</dbReference>
<evidence type="ECO:0000313" key="2">
    <source>
        <dbReference type="Proteomes" id="UP000632774"/>
    </source>
</evidence>
<dbReference type="PROSITE" id="PS51257">
    <property type="entry name" value="PROKAR_LIPOPROTEIN"/>
    <property type="match status" value="1"/>
</dbReference>
<organism evidence="1 2">
    <name type="scientific">Mucilaginibacter boryungensis</name>
    <dbReference type="NCBI Taxonomy" id="768480"/>
    <lineage>
        <taxon>Bacteria</taxon>
        <taxon>Pseudomonadati</taxon>
        <taxon>Bacteroidota</taxon>
        <taxon>Sphingobacteriia</taxon>
        <taxon>Sphingobacteriales</taxon>
        <taxon>Sphingobacteriaceae</taxon>
        <taxon>Mucilaginibacter</taxon>
    </lineage>
</organism>
<name>A0ABR9XEP4_9SPHI</name>
<dbReference type="Proteomes" id="UP000632774">
    <property type="component" value="Unassembled WGS sequence"/>
</dbReference>
<accession>A0ABR9XEP4</accession>
<proteinExistence type="predicted"/>
<dbReference type="RefSeq" id="WP_194105039.1">
    <property type="nucleotide sequence ID" value="NZ_JADFFM010000001.1"/>
</dbReference>
<protein>
    <recommendedName>
        <fullName evidence="3">Lipid-binding hydrolase</fullName>
    </recommendedName>
</protein>
<gene>
    <name evidence="1" type="ORF">IRJ18_04675</name>
</gene>
<reference evidence="1 2" key="1">
    <citation type="submission" date="2020-10" db="EMBL/GenBank/DDBJ databases">
        <title>Mucilaginibacter mali sp. nov., isolated from rhizosphere soil of apple orchard.</title>
        <authorList>
            <person name="Lee J.-S."/>
            <person name="Kim H.S."/>
            <person name="Kim J.-S."/>
        </authorList>
    </citation>
    <scope>NUCLEOTIDE SEQUENCE [LARGE SCALE GENOMIC DNA]</scope>
    <source>
        <strain evidence="1 2">KCTC 23157</strain>
    </source>
</reference>
<keyword evidence="2" id="KW-1185">Reference proteome</keyword>
<sequence>MKNFTLCLILIAIVSVGCKKSTFVPDPLDGDLPAYTESGNNTAGAYVNGDPWVDKASVGMEFHTNEALYIANVNTAGVDSTVFYFNGTIDKGALINTSVYINVVVKGLSLSTPDDLIRLNDKKIVLDGIRNYVIINASTISTYYTVPKLEMNKKGTGEFYIKRTQVESHATLGGNGPTHPIILSGTFNFDIGTTKITSGRFDIYFMRPFGQY</sequence>